<dbReference type="PANTHER" id="PTHR23421">
    <property type="entry name" value="BETA-GALACTOSIDASE RELATED"/>
    <property type="match status" value="1"/>
</dbReference>
<evidence type="ECO:0000256" key="1">
    <source>
        <dbReference type="ARBA" id="ARBA00001412"/>
    </source>
</evidence>
<dbReference type="Pfam" id="PF01301">
    <property type="entry name" value="Glyco_hydro_35"/>
    <property type="match status" value="1"/>
</dbReference>
<dbReference type="STRING" id="35608.A0A2U1LUL9"/>
<dbReference type="InterPro" id="IPR017853">
    <property type="entry name" value="GH"/>
</dbReference>
<evidence type="ECO:0000313" key="6">
    <source>
        <dbReference type="Proteomes" id="UP000245207"/>
    </source>
</evidence>
<organism evidence="5 6">
    <name type="scientific">Artemisia annua</name>
    <name type="common">Sweet wormwood</name>
    <dbReference type="NCBI Taxonomy" id="35608"/>
    <lineage>
        <taxon>Eukaryota</taxon>
        <taxon>Viridiplantae</taxon>
        <taxon>Streptophyta</taxon>
        <taxon>Embryophyta</taxon>
        <taxon>Tracheophyta</taxon>
        <taxon>Spermatophyta</taxon>
        <taxon>Magnoliopsida</taxon>
        <taxon>eudicotyledons</taxon>
        <taxon>Gunneridae</taxon>
        <taxon>Pentapetalae</taxon>
        <taxon>asterids</taxon>
        <taxon>campanulids</taxon>
        <taxon>Asterales</taxon>
        <taxon>Asteraceae</taxon>
        <taxon>Asteroideae</taxon>
        <taxon>Anthemideae</taxon>
        <taxon>Artemisiinae</taxon>
        <taxon>Artemisia</taxon>
    </lineage>
</organism>
<dbReference type="OrthoDB" id="1657402at2759"/>
<name>A0A2U1LUL9_ARTAN</name>
<dbReference type="Proteomes" id="UP000245207">
    <property type="component" value="Unassembled WGS sequence"/>
</dbReference>
<evidence type="ECO:0000313" key="5">
    <source>
        <dbReference type="EMBL" id="PWA52688.1"/>
    </source>
</evidence>
<accession>A0A2U1LUL9</accession>
<evidence type="ECO:0000256" key="3">
    <source>
        <dbReference type="ARBA" id="ARBA00012756"/>
    </source>
</evidence>
<evidence type="ECO:0000259" key="4">
    <source>
        <dbReference type="Pfam" id="PF01301"/>
    </source>
</evidence>
<sequence>MVHDTIINLMKKEKFFASQGGPIILAQASKPPNSYRSKTCNSFYCDDFKPAYPKMPKIWIENWPGCILSVSIIPMVAQVQGIWRQKSTSPPEDIAYVVARFFQKGGTVQNYYMYHGGTNFGRTSGGPFITTSYAYDAAIDEYG</sequence>
<comment type="catalytic activity">
    <reaction evidence="1">
        <text>Hydrolysis of terminal non-reducing beta-D-galactose residues in beta-D-galactosides.</text>
        <dbReference type="EC" id="3.2.1.23"/>
    </reaction>
</comment>
<comment type="similarity">
    <text evidence="2">Belongs to the glycosyl hydrolase 35 family.</text>
</comment>
<dbReference type="GO" id="GO:0004565">
    <property type="term" value="F:beta-galactosidase activity"/>
    <property type="evidence" value="ECO:0007669"/>
    <property type="project" value="UniProtKB-EC"/>
</dbReference>
<comment type="caution">
    <text evidence="5">The sequence shown here is derived from an EMBL/GenBank/DDBJ whole genome shotgun (WGS) entry which is preliminary data.</text>
</comment>
<dbReference type="EMBL" id="PKPP01007691">
    <property type="protein sequence ID" value="PWA52688.1"/>
    <property type="molecule type" value="Genomic_DNA"/>
</dbReference>
<dbReference type="AlphaFoldDB" id="A0A2U1LUL9"/>
<protein>
    <recommendedName>
        <fullName evidence="3">beta-galactosidase</fullName>
        <ecNumber evidence="3">3.2.1.23</ecNumber>
    </recommendedName>
</protein>
<feature type="domain" description="Glycoside hydrolase 35 catalytic" evidence="4">
    <location>
        <begin position="38"/>
        <end position="143"/>
    </location>
</feature>
<dbReference type="SUPFAM" id="SSF51445">
    <property type="entry name" value="(Trans)glycosidases"/>
    <property type="match status" value="1"/>
</dbReference>
<keyword evidence="6" id="KW-1185">Reference proteome</keyword>
<gene>
    <name evidence="5" type="ORF">CTI12_AA452590</name>
</gene>
<dbReference type="EC" id="3.2.1.23" evidence="3"/>
<proteinExistence type="inferred from homology"/>
<dbReference type="InterPro" id="IPR001944">
    <property type="entry name" value="Glycoside_Hdrlase_35"/>
</dbReference>
<evidence type="ECO:0000256" key="2">
    <source>
        <dbReference type="ARBA" id="ARBA00009809"/>
    </source>
</evidence>
<reference evidence="5 6" key="1">
    <citation type="journal article" date="2018" name="Mol. Plant">
        <title>The genome of Artemisia annua provides insight into the evolution of Asteraceae family and artemisinin biosynthesis.</title>
        <authorList>
            <person name="Shen Q."/>
            <person name="Zhang L."/>
            <person name="Liao Z."/>
            <person name="Wang S."/>
            <person name="Yan T."/>
            <person name="Shi P."/>
            <person name="Liu M."/>
            <person name="Fu X."/>
            <person name="Pan Q."/>
            <person name="Wang Y."/>
            <person name="Lv Z."/>
            <person name="Lu X."/>
            <person name="Zhang F."/>
            <person name="Jiang W."/>
            <person name="Ma Y."/>
            <person name="Chen M."/>
            <person name="Hao X."/>
            <person name="Li L."/>
            <person name="Tang Y."/>
            <person name="Lv G."/>
            <person name="Zhou Y."/>
            <person name="Sun X."/>
            <person name="Brodelius P.E."/>
            <person name="Rose J.K.C."/>
            <person name="Tang K."/>
        </authorList>
    </citation>
    <scope>NUCLEOTIDE SEQUENCE [LARGE SCALE GENOMIC DNA]</scope>
    <source>
        <strain evidence="6">cv. Huhao1</strain>
        <tissue evidence="5">Leaf</tissue>
    </source>
</reference>
<dbReference type="InterPro" id="IPR031330">
    <property type="entry name" value="Gly_Hdrlase_35_cat"/>
</dbReference>
<dbReference type="Gene3D" id="3.20.20.80">
    <property type="entry name" value="Glycosidases"/>
    <property type="match status" value="1"/>
</dbReference>
<dbReference type="GO" id="GO:0005975">
    <property type="term" value="P:carbohydrate metabolic process"/>
    <property type="evidence" value="ECO:0007669"/>
    <property type="project" value="InterPro"/>
</dbReference>